<keyword evidence="6" id="KW-0472">Membrane</keyword>
<gene>
    <name evidence="10" type="ORF">EDC63_101759</name>
</gene>
<proteinExistence type="inferred from homology"/>
<evidence type="ECO:0000259" key="8">
    <source>
        <dbReference type="PROSITE" id="PS50192"/>
    </source>
</evidence>
<dbReference type="CDD" id="cd11386">
    <property type="entry name" value="MCP_signal"/>
    <property type="match status" value="1"/>
</dbReference>
<dbReference type="GO" id="GO:0004888">
    <property type="term" value="F:transmembrane signaling receptor activity"/>
    <property type="evidence" value="ECO:0007669"/>
    <property type="project" value="InterPro"/>
</dbReference>
<dbReference type="GO" id="GO:0007165">
    <property type="term" value="P:signal transduction"/>
    <property type="evidence" value="ECO:0007669"/>
    <property type="project" value="UniProtKB-KW"/>
</dbReference>
<dbReference type="PROSITE" id="PS50885">
    <property type="entry name" value="HAMP"/>
    <property type="match status" value="1"/>
</dbReference>
<accession>A0A4R3YE34</accession>
<feature type="domain" description="Methyl-accepting transducer" evidence="7">
    <location>
        <begin position="271"/>
        <end position="507"/>
    </location>
</feature>
<dbReference type="FunFam" id="1.10.287.950:FF:000001">
    <property type="entry name" value="Methyl-accepting chemotaxis sensory transducer"/>
    <property type="match status" value="1"/>
</dbReference>
<dbReference type="PRINTS" id="PR00260">
    <property type="entry name" value="CHEMTRNSDUCR"/>
</dbReference>
<dbReference type="PROSITE" id="PS50192">
    <property type="entry name" value="T_SNARE"/>
    <property type="match status" value="1"/>
</dbReference>
<dbReference type="GO" id="GO:0006935">
    <property type="term" value="P:chemotaxis"/>
    <property type="evidence" value="ECO:0007669"/>
    <property type="project" value="InterPro"/>
</dbReference>
<feature type="domain" description="T-SNARE coiled-coil homology" evidence="8">
    <location>
        <begin position="458"/>
        <end position="520"/>
    </location>
</feature>
<sequence length="543" mass="58512">MNFLQNLKIRTKLNVLVILVSLLLIGIGATGLVGMNASNSALSTVYNDHLIAINQLNEIRNYQMQMRIDLSNARQETDAFEVLSHIDKVRSSIFQIENLLKTYNERNISPAEKKLLTAFVDARLIYGRTGVMPMIDLLQAEKYAQADTLLKTVTVPTYKNASQGIDNLIQFQVDNAKNEFERVTVLTKTIRTVSIVSIAIGLTLAILIGFIITRSVSCGVRELDRAATCLANGDLTARAKWDSKDELGGVARVFNTMATEFSSLIKQVHQSADQVANAAEIQTNGAEKVSIISKNQTQQASIAATSIEGLNSAVKEVAQKTAEVVAAANEASVMAAEGQQVVNNAANGIQQVSRTVSASAEMIEALGQRSNQIGQIVKVIKDIADQTNLLALNAAIEAARAGEQGRGFAVVADEVRKLAERTTAATSEISQMISAIQSETGSAVSTMEKGSVQVSEGVAMANQAGKSLEEINNSVKRVVEMVQQIANATRSQSESSDEITSRVEHIAKMALENAESVDKTTHSSHDLQKLSGHLQALVSKFKL</sequence>
<dbReference type="SMART" id="SM00304">
    <property type="entry name" value="HAMP"/>
    <property type="match status" value="1"/>
</dbReference>
<keyword evidence="6" id="KW-0812">Transmembrane</keyword>
<keyword evidence="3 5" id="KW-0807">Transducer</keyword>
<dbReference type="RefSeq" id="WP_124947327.1">
    <property type="nucleotide sequence ID" value="NZ_BHVT01000073.1"/>
</dbReference>
<dbReference type="InterPro" id="IPR004090">
    <property type="entry name" value="Chemotax_Me-accpt_rcpt"/>
</dbReference>
<keyword evidence="2" id="KW-1003">Cell membrane</keyword>
<dbReference type="EMBL" id="SMCO01000001">
    <property type="protein sequence ID" value="TCV90785.1"/>
    <property type="molecule type" value="Genomic_DNA"/>
</dbReference>
<dbReference type="SUPFAM" id="SSF58104">
    <property type="entry name" value="Methyl-accepting chemotaxis protein (MCP) signaling domain"/>
    <property type="match status" value="1"/>
</dbReference>
<dbReference type="PROSITE" id="PS50111">
    <property type="entry name" value="CHEMOTAXIS_TRANSDUC_2"/>
    <property type="match status" value="1"/>
</dbReference>
<dbReference type="InterPro" id="IPR000727">
    <property type="entry name" value="T_SNARE_dom"/>
</dbReference>
<dbReference type="GO" id="GO:0005886">
    <property type="term" value="C:plasma membrane"/>
    <property type="evidence" value="ECO:0007669"/>
    <property type="project" value="UniProtKB-SubCell"/>
</dbReference>
<keyword evidence="2" id="KW-0997">Cell inner membrane</keyword>
<evidence type="ECO:0000256" key="5">
    <source>
        <dbReference type="PROSITE-ProRule" id="PRU00284"/>
    </source>
</evidence>
<evidence type="ECO:0000313" key="11">
    <source>
        <dbReference type="Proteomes" id="UP000295367"/>
    </source>
</evidence>
<comment type="similarity">
    <text evidence="4">Belongs to the methyl-accepting chemotaxis (MCP) protein family.</text>
</comment>
<dbReference type="Gene3D" id="6.10.340.10">
    <property type="match status" value="1"/>
</dbReference>
<evidence type="ECO:0000256" key="1">
    <source>
        <dbReference type="ARBA" id="ARBA00004429"/>
    </source>
</evidence>
<reference evidence="10 11" key="1">
    <citation type="submission" date="2019-03" db="EMBL/GenBank/DDBJ databases">
        <title>Genomic Encyclopedia of Type Strains, Phase IV (KMG-IV): sequencing the most valuable type-strain genomes for metagenomic binning, comparative biology and taxonomic classification.</title>
        <authorList>
            <person name="Goeker M."/>
        </authorList>
    </citation>
    <scope>NUCLEOTIDE SEQUENCE [LARGE SCALE GENOMIC DNA]</scope>
    <source>
        <strain evidence="10 11">DSM 100309</strain>
    </source>
</reference>
<evidence type="ECO:0000313" key="10">
    <source>
        <dbReference type="EMBL" id="TCV90785.1"/>
    </source>
</evidence>
<dbReference type="Pfam" id="PF12729">
    <property type="entry name" value="4HB_MCP_1"/>
    <property type="match status" value="1"/>
</dbReference>
<dbReference type="InterPro" id="IPR004089">
    <property type="entry name" value="MCPsignal_dom"/>
</dbReference>
<keyword evidence="6" id="KW-1133">Transmembrane helix</keyword>
<dbReference type="Pfam" id="PF00672">
    <property type="entry name" value="HAMP"/>
    <property type="match status" value="1"/>
</dbReference>
<dbReference type="InterPro" id="IPR024478">
    <property type="entry name" value="HlyB_4HB_MCP"/>
</dbReference>
<feature type="transmembrane region" description="Helical" evidence="6">
    <location>
        <begin position="192"/>
        <end position="212"/>
    </location>
</feature>
<comment type="subcellular location">
    <subcellularLocation>
        <location evidence="1">Cell inner membrane</location>
        <topology evidence="1">Multi-pass membrane protein</topology>
    </subcellularLocation>
</comment>
<comment type="caution">
    <text evidence="10">The sequence shown here is derived from an EMBL/GenBank/DDBJ whole genome shotgun (WGS) entry which is preliminary data.</text>
</comment>
<organism evidence="10 11">
    <name type="scientific">Sulfurirhabdus autotrophica</name>
    <dbReference type="NCBI Taxonomy" id="1706046"/>
    <lineage>
        <taxon>Bacteria</taxon>
        <taxon>Pseudomonadati</taxon>
        <taxon>Pseudomonadota</taxon>
        <taxon>Betaproteobacteria</taxon>
        <taxon>Nitrosomonadales</taxon>
        <taxon>Sulfuricellaceae</taxon>
        <taxon>Sulfurirhabdus</taxon>
    </lineage>
</organism>
<keyword evidence="11" id="KW-1185">Reference proteome</keyword>
<dbReference type="OrthoDB" id="8555762at2"/>
<dbReference type="PANTHER" id="PTHR32089:SF112">
    <property type="entry name" value="LYSOZYME-LIKE PROTEIN-RELATED"/>
    <property type="match status" value="1"/>
</dbReference>
<dbReference type="SMART" id="SM00283">
    <property type="entry name" value="MA"/>
    <property type="match status" value="1"/>
</dbReference>
<dbReference type="PANTHER" id="PTHR32089">
    <property type="entry name" value="METHYL-ACCEPTING CHEMOTAXIS PROTEIN MCPB"/>
    <property type="match status" value="1"/>
</dbReference>
<dbReference type="Pfam" id="PF00015">
    <property type="entry name" value="MCPsignal"/>
    <property type="match status" value="1"/>
</dbReference>
<protein>
    <submittedName>
        <fullName evidence="10">Methyl-accepting chemotaxis protein</fullName>
    </submittedName>
</protein>
<feature type="domain" description="HAMP" evidence="9">
    <location>
        <begin position="220"/>
        <end position="266"/>
    </location>
</feature>
<evidence type="ECO:0000256" key="6">
    <source>
        <dbReference type="SAM" id="Phobius"/>
    </source>
</evidence>
<dbReference type="InterPro" id="IPR003660">
    <property type="entry name" value="HAMP_dom"/>
</dbReference>
<dbReference type="CDD" id="cd06225">
    <property type="entry name" value="HAMP"/>
    <property type="match status" value="1"/>
</dbReference>
<dbReference type="Gene3D" id="1.10.287.950">
    <property type="entry name" value="Methyl-accepting chemotaxis protein"/>
    <property type="match status" value="1"/>
</dbReference>
<evidence type="ECO:0000259" key="7">
    <source>
        <dbReference type="PROSITE" id="PS50111"/>
    </source>
</evidence>
<evidence type="ECO:0000256" key="2">
    <source>
        <dbReference type="ARBA" id="ARBA00022519"/>
    </source>
</evidence>
<evidence type="ECO:0000256" key="4">
    <source>
        <dbReference type="ARBA" id="ARBA00029447"/>
    </source>
</evidence>
<evidence type="ECO:0000256" key="3">
    <source>
        <dbReference type="ARBA" id="ARBA00023224"/>
    </source>
</evidence>
<dbReference type="Proteomes" id="UP000295367">
    <property type="component" value="Unassembled WGS sequence"/>
</dbReference>
<dbReference type="AlphaFoldDB" id="A0A4R3YE34"/>
<evidence type="ECO:0000259" key="9">
    <source>
        <dbReference type="PROSITE" id="PS50885"/>
    </source>
</evidence>
<name>A0A4R3YE34_9PROT</name>